<evidence type="ECO:0000256" key="1">
    <source>
        <dbReference type="SAM" id="MobiDB-lite"/>
    </source>
</evidence>
<dbReference type="RefSeq" id="WP_203017222.1">
    <property type="nucleotide sequence ID" value="NZ_CP032405.1"/>
</dbReference>
<evidence type="ECO:0000313" key="3">
    <source>
        <dbReference type="Proteomes" id="UP000596351"/>
    </source>
</evidence>
<protein>
    <submittedName>
        <fullName evidence="2">Uncharacterized protein</fullName>
    </submittedName>
</protein>
<feature type="region of interest" description="Disordered" evidence="1">
    <location>
        <begin position="1"/>
        <end position="34"/>
    </location>
</feature>
<name>A0ABX7F288_9HYPH</name>
<sequence>MSNTEHNAEMPVSNGFSRDTTSPVGSQDVLNMRPLPNRLGHNGPYFGTAARSPVAHDCNSIEGHSAFFRDVSAFEDDLRKAIMVVWDEVTALNVIRHRLAEGAEQPEAAIEQATYALTTAFQFMQEAYLMAEILDERERRRLKERDTKDFLALVPSTPPELMSSLERLAEEGELTWKISVLLDRMGQSRGAKYDWPKPGADQLKELTGRLQKAITPPTTEELEAMPDDALSGELRALEERISEMRQAVSLIHAVRLIRRNR</sequence>
<proteinExistence type="predicted"/>
<dbReference type="EMBL" id="CP032405">
    <property type="protein sequence ID" value="QRF53837.1"/>
    <property type="molecule type" value="Genomic_DNA"/>
</dbReference>
<evidence type="ECO:0000313" key="2">
    <source>
        <dbReference type="EMBL" id="QRF53837.1"/>
    </source>
</evidence>
<organism evidence="2 3">
    <name type="scientific">Rhizobium rosettiformans</name>
    <dbReference type="NCBI Taxonomy" id="1368430"/>
    <lineage>
        <taxon>Bacteria</taxon>
        <taxon>Pseudomonadati</taxon>
        <taxon>Pseudomonadota</taxon>
        <taxon>Alphaproteobacteria</taxon>
        <taxon>Hyphomicrobiales</taxon>
        <taxon>Rhizobiaceae</taxon>
        <taxon>Rhizobium/Agrobacterium group</taxon>
        <taxon>Rhizobium</taxon>
    </lineage>
</organism>
<accession>A0ABX7F288</accession>
<dbReference type="Proteomes" id="UP000596351">
    <property type="component" value="Chromosome"/>
</dbReference>
<reference evidence="2 3" key="1">
    <citation type="submission" date="2018-09" db="EMBL/GenBank/DDBJ databases">
        <title>Rhizobium sp. MAE2-X.</title>
        <authorList>
            <person name="Lee Y."/>
            <person name="Jeon C.O."/>
        </authorList>
    </citation>
    <scope>NUCLEOTIDE SEQUENCE [LARGE SCALE GENOMIC DNA]</scope>
    <source>
        <strain evidence="2 3">MAE2-X</strain>
    </source>
</reference>
<keyword evidence="3" id="KW-1185">Reference proteome</keyword>
<feature type="compositionally biased region" description="Polar residues" evidence="1">
    <location>
        <begin position="14"/>
        <end position="29"/>
    </location>
</feature>
<gene>
    <name evidence="2" type="ORF">D4A92_21480</name>
</gene>